<dbReference type="AlphaFoldDB" id="A0A1F6UXY1"/>
<comment type="caution">
    <text evidence="2">The sequence shown here is derived from an EMBL/GenBank/DDBJ whole genome shotgun (WGS) entry which is preliminary data.</text>
</comment>
<accession>A0A1F6UXY1</accession>
<evidence type="ECO:0000313" key="3">
    <source>
        <dbReference type="Proteomes" id="UP000182253"/>
    </source>
</evidence>
<dbReference type="SUPFAM" id="SSF47090">
    <property type="entry name" value="PGBD-like"/>
    <property type="match status" value="1"/>
</dbReference>
<proteinExistence type="predicted"/>
<name>A0A1F6UXY1_9BACT</name>
<dbReference type="InterPro" id="IPR036365">
    <property type="entry name" value="PGBD-like_sf"/>
</dbReference>
<dbReference type="Proteomes" id="UP000182253">
    <property type="component" value="Unassembled WGS sequence"/>
</dbReference>
<reference evidence="2 3" key="1">
    <citation type="journal article" date="2016" name="Nat. Commun.">
        <title>Thousands of microbial genomes shed light on interconnected biogeochemical processes in an aquifer system.</title>
        <authorList>
            <person name="Anantharaman K."/>
            <person name="Brown C.T."/>
            <person name="Hug L.A."/>
            <person name="Sharon I."/>
            <person name="Castelle C.J."/>
            <person name="Probst A.J."/>
            <person name="Thomas B.C."/>
            <person name="Singh A."/>
            <person name="Wilkins M.J."/>
            <person name="Karaoz U."/>
            <person name="Brodie E.L."/>
            <person name="Williams K.H."/>
            <person name="Hubbard S.S."/>
            <person name="Banfield J.F."/>
        </authorList>
    </citation>
    <scope>NUCLEOTIDE SEQUENCE [LARGE SCALE GENOMIC DNA]</scope>
</reference>
<organism evidence="2 3">
    <name type="scientific">Candidatus Nomurabacteria bacterium RIFCSPHIGHO2_01_FULL_39_9</name>
    <dbReference type="NCBI Taxonomy" id="1801735"/>
    <lineage>
        <taxon>Bacteria</taxon>
        <taxon>Candidatus Nomuraibacteriota</taxon>
    </lineage>
</organism>
<dbReference type="STRING" id="1801735.A2645_00135"/>
<sequence length="276" mass="30774">MNKIIKYASLLFISFLMFPLISYALTPSSFDWHYFNFDNCKSIGYGRIRSGDCIKALQHFLQDQNFLTTDQIDGKFGPNTRKALINAQKYHDLTSDGVAGKKTFSKINSLKTIGNLSWNLITDSRLAGFSSNISEVALNTTSELPCSRPFPENFLRREGGMCSRAYALKYSNGEIIDTLAKLKSLAPVTTETEAMSFVAAVAADLKMKTDDILEGYTATHPEDNFFVKVIFKNTFGCGTHENYERIYKVVRTGETTLISNTIIPGTGRNDALLCVD</sequence>
<feature type="domain" description="Peptidoglycan binding-like" evidence="1">
    <location>
        <begin position="51"/>
        <end position="106"/>
    </location>
</feature>
<dbReference type="InterPro" id="IPR036366">
    <property type="entry name" value="PGBDSf"/>
</dbReference>
<dbReference type="InterPro" id="IPR002477">
    <property type="entry name" value="Peptidoglycan-bd-like"/>
</dbReference>
<evidence type="ECO:0000313" key="2">
    <source>
        <dbReference type="EMBL" id="OGI62189.1"/>
    </source>
</evidence>
<dbReference type="Pfam" id="PF01471">
    <property type="entry name" value="PG_binding_1"/>
    <property type="match status" value="1"/>
</dbReference>
<gene>
    <name evidence="2" type="ORF">A2645_00135</name>
</gene>
<dbReference type="Gene3D" id="1.10.101.10">
    <property type="entry name" value="PGBD-like superfamily/PGBD"/>
    <property type="match status" value="1"/>
</dbReference>
<protein>
    <recommendedName>
        <fullName evidence="1">Peptidoglycan binding-like domain-containing protein</fullName>
    </recommendedName>
</protein>
<dbReference type="EMBL" id="MFTL01000002">
    <property type="protein sequence ID" value="OGI62189.1"/>
    <property type="molecule type" value="Genomic_DNA"/>
</dbReference>
<evidence type="ECO:0000259" key="1">
    <source>
        <dbReference type="Pfam" id="PF01471"/>
    </source>
</evidence>